<dbReference type="GO" id="GO:0005576">
    <property type="term" value="C:extracellular region"/>
    <property type="evidence" value="ECO:0007669"/>
    <property type="project" value="GOC"/>
</dbReference>
<evidence type="ECO:0000256" key="1">
    <source>
        <dbReference type="SAM" id="Coils"/>
    </source>
</evidence>
<sequence>IVDDEQVGAEGESVPEGDESAWEATSQGDIESFGEVTSEREIESFGAITPEQDIESFGAITPEQETDSFEKAIPEQEIETNRDTVSVGKIKAIGEAAPNGEAAPDREAAPNGEAAPDREAAPEGEHEFTGEATPEGGDEFPGEEEAEFSDGITSAEFTYTNISPWELSAEEARAASLYERTISYEEVGHPPQGAQQPHPTCPHQKVFPMGARHRFRLSLVGSLGSSEMEDFHLDSEEASEQESGTSAPVRVVLEETCRQFPDQIQPHGPDEQALVERVVPEGSNEAEEEGAQLVVLDPDHPLMIRFQAALKSYLNRQVDKLRLEIQELDVATKQTRVRRQELGVTLYGVQQRLARLQMQLEQSHDRHSIAACERRRKEEELQSARVLYDKTCATANEERRKLAALQTEMESLALHLFYMQNIDQDVQDDIQVMKQVVNKAEKERTRAEIEKKKQDLFVDQLTARAHQLEENISLFEAQYLSQAEETRILRKAVSEACAEIDTITMQKKHILQQWSTSLVGMKHRDEAHRTVLDALRECEHQVKSIDVEIKAYKKSIMKEEEKNESLARLLSRSETESTLVQKLTTQCLSKQEALQREFSTCQLALQDTEEMLTKGQLEHSAMLSELQATRQAIYQEQKLRQKMDASILDKLQEHVTSSKMTKYFHQLLRKLQKENTNLMTHLSKTDGDIAQATLDITNTHCKVEMHQTTLTELDKEVKRINELITNSESEIARRTILIEKKQGLINFFNKQLEQMVSELGGEEAGPLELEIKRLTKLAQEQDTEVTQAQTTWLRLQQELVQATGEREEQLVSLDQLKKEVHILEQKKLRIENKIQQEKSEQKEIHRHMKDLGNNLIKLNLLVNKNKHSSEELQQDNLVAESEFVRSLKDAERETIQMQEKLTQLREEKATLLNNLVEAEHQIMLWEKKIQLAKEMRAAVDSDTGQMEIRSMKAEIHRMK</sequence>
<keyword evidence="4" id="KW-1185">Reference proteome</keyword>
<accession>A0A8C6RK15</accession>
<protein>
    <submittedName>
        <fullName evidence="3">Coiled-coil domain containing 40</fullName>
    </submittedName>
</protein>
<dbReference type="GO" id="GO:0001947">
    <property type="term" value="P:heart looping"/>
    <property type="evidence" value="ECO:0007669"/>
    <property type="project" value="TreeGrafter"/>
</dbReference>
<dbReference type="OMA" id="NSANVEM"/>
<organism evidence="3 4">
    <name type="scientific">Nannospalax galili</name>
    <name type="common">Northern Israeli blind subterranean mole rat</name>
    <name type="synonym">Spalax galili</name>
    <dbReference type="NCBI Taxonomy" id="1026970"/>
    <lineage>
        <taxon>Eukaryota</taxon>
        <taxon>Metazoa</taxon>
        <taxon>Chordata</taxon>
        <taxon>Craniata</taxon>
        <taxon>Vertebrata</taxon>
        <taxon>Euteleostomi</taxon>
        <taxon>Mammalia</taxon>
        <taxon>Eutheria</taxon>
        <taxon>Euarchontoglires</taxon>
        <taxon>Glires</taxon>
        <taxon>Rodentia</taxon>
        <taxon>Myomorpha</taxon>
        <taxon>Muroidea</taxon>
        <taxon>Spalacidae</taxon>
        <taxon>Spalacinae</taxon>
        <taxon>Nannospalax</taxon>
    </lineage>
</organism>
<proteinExistence type="predicted"/>
<keyword evidence="1" id="KW-0175">Coiled coil</keyword>
<reference evidence="3" key="1">
    <citation type="submission" date="2025-08" db="UniProtKB">
        <authorList>
            <consortium name="Ensembl"/>
        </authorList>
    </citation>
    <scope>IDENTIFICATION</scope>
</reference>
<dbReference type="AlphaFoldDB" id="A0A8C6RK15"/>
<evidence type="ECO:0000313" key="4">
    <source>
        <dbReference type="Proteomes" id="UP000694381"/>
    </source>
</evidence>
<feature type="compositionally biased region" description="Acidic residues" evidence="2">
    <location>
        <begin position="1"/>
        <end position="21"/>
    </location>
</feature>
<feature type="region of interest" description="Disordered" evidence="2">
    <location>
        <begin position="95"/>
        <end position="148"/>
    </location>
</feature>
<dbReference type="GO" id="GO:0035082">
    <property type="term" value="P:axoneme assembly"/>
    <property type="evidence" value="ECO:0007669"/>
    <property type="project" value="InterPro"/>
</dbReference>
<feature type="region of interest" description="Disordered" evidence="2">
    <location>
        <begin position="1"/>
        <end position="28"/>
    </location>
</feature>
<dbReference type="Pfam" id="PF08647">
    <property type="entry name" value="BRE1"/>
    <property type="match status" value="1"/>
</dbReference>
<feature type="coiled-coil region" evidence="1">
    <location>
        <begin position="887"/>
        <end position="935"/>
    </location>
</feature>
<dbReference type="PANTHER" id="PTHR16275">
    <property type="entry name" value="COILED-COIL DOMAIN-CONTAINING PROTEIN 40"/>
    <property type="match status" value="1"/>
</dbReference>
<gene>
    <name evidence="3" type="primary">Ccdc40</name>
</gene>
<evidence type="ECO:0000256" key="2">
    <source>
        <dbReference type="SAM" id="MobiDB-lite"/>
    </source>
</evidence>
<dbReference type="Ensembl" id="ENSNGAT00000024008.1">
    <property type="protein sequence ID" value="ENSNGAP00000018361.1"/>
    <property type="gene ID" value="ENSNGAG00000018507.1"/>
</dbReference>
<feature type="coiled-coil region" evidence="1">
    <location>
        <begin position="799"/>
        <end position="843"/>
    </location>
</feature>
<feature type="coiled-coil region" evidence="1">
    <location>
        <begin position="549"/>
        <end position="576"/>
    </location>
</feature>
<dbReference type="GeneTree" id="ENSGT00440000035688"/>
<feature type="coiled-coil region" evidence="1">
    <location>
        <begin position="703"/>
        <end position="730"/>
    </location>
</feature>
<evidence type="ECO:0000313" key="3">
    <source>
        <dbReference type="Ensembl" id="ENSNGAP00000018361.1"/>
    </source>
</evidence>
<dbReference type="Proteomes" id="UP000694381">
    <property type="component" value="Unassembled WGS sequence"/>
</dbReference>
<name>A0A8C6RK15_NANGA</name>
<feature type="compositionally biased region" description="Basic and acidic residues" evidence="2">
    <location>
        <begin position="115"/>
        <end position="129"/>
    </location>
</feature>
<reference evidence="3" key="2">
    <citation type="submission" date="2025-09" db="UniProtKB">
        <authorList>
            <consortium name="Ensembl"/>
        </authorList>
    </citation>
    <scope>IDENTIFICATION</scope>
</reference>
<dbReference type="PANTHER" id="PTHR16275:SF8">
    <property type="entry name" value="COILED-COIL DOMAIN-CONTAINING PROTEIN 40"/>
    <property type="match status" value="1"/>
</dbReference>
<dbReference type="GO" id="GO:0005929">
    <property type="term" value="C:cilium"/>
    <property type="evidence" value="ECO:0007669"/>
    <property type="project" value="TreeGrafter"/>
</dbReference>
<feature type="coiled-coil region" evidence="1">
    <location>
        <begin position="395"/>
        <end position="478"/>
    </location>
</feature>
<dbReference type="GO" id="GO:0060287">
    <property type="term" value="P:epithelial cilium movement involved in determination of left/right asymmetry"/>
    <property type="evidence" value="ECO:0007669"/>
    <property type="project" value="TreeGrafter"/>
</dbReference>
<dbReference type="GO" id="GO:0005737">
    <property type="term" value="C:cytoplasm"/>
    <property type="evidence" value="ECO:0007669"/>
    <property type="project" value="TreeGrafter"/>
</dbReference>
<feature type="compositionally biased region" description="Acidic residues" evidence="2">
    <location>
        <begin position="136"/>
        <end position="148"/>
    </location>
</feature>
<dbReference type="InterPro" id="IPR037386">
    <property type="entry name" value="CCDC40"/>
</dbReference>